<gene>
    <name evidence="2" type="ORF">ECRASSUSDP1_LOCUS27952</name>
</gene>
<organism evidence="2 3">
    <name type="scientific">Euplotes crassus</name>
    <dbReference type="NCBI Taxonomy" id="5936"/>
    <lineage>
        <taxon>Eukaryota</taxon>
        <taxon>Sar</taxon>
        <taxon>Alveolata</taxon>
        <taxon>Ciliophora</taxon>
        <taxon>Intramacronucleata</taxon>
        <taxon>Spirotrichea</taxon>
        <taxon>Hypotrichia</taxon>
        <taxon>Euplotida</taxon>
        <taxon>Euplotidae</taxon>
        <taxon>Moneuplotes</taxon>
    </lineage>
</organism>
<evidence type="ECO:0000313" key="2">
    <source>
        <dbReference type="EMBL" id="CAI2386339.1"/>
    </source>
</evidence>
<dbReference type="AlphaFoldDB" id="A0AAD1Y8B1"/>
<reference evidence="2" key="1">
    <citation type="submission" date="2023-07" db="EMBL/GenBank/DDBJ databases">
        <authorList>
            <consortium name="AG Swart"/>
            <person name="Singh M."/>
            <person name="Singh A."/>
            <person name="Seah K."/>
            <person name="Emmerich C."/>
        </authorList>
    </citation>
    <scope>NUCLEOTIDE SEQUENCE</scope>
    <source>
        <strain evidence="2">DP1</strain>
    </source>
</reference>
<proteinExistence type="predicted"/>
<keyword evidence="3" id="KW-1185">Reference proteome</keyword>
<accession>A0AAD1Y8B1</accession>
<feature type="region of interest" description="Disordered" evidence="1">
    <location>
        <begin position="87"/>
        <end position="106"/>
    </location>
</feature>
<evidence type="ECO:0000256" key="1">
    <source>
        <dbReference type="SAM" id="MobiDB-lite"/>
    </source>
</evidence>
<evidence type="ECO:0000313" key="3">
    <source>
        <dbReference type="Proteomes" id="UP001295684"/>
    </source>
</evidence>
<dbReference type="Proteomes" id="UP001295684">
    <property type="component" value="Unassembled WGS sequence"/>
</dbReference>
<name>A0AAD1Y8B1_EUPCR</name>
<protein>
    <submittedName>
        <fullName evidence="2">Uncharacterized protein</fullName>
    </submittedName>
</protein>
<comment type="caution">
    <text evidence="2">The sequence shown here is derived from an EMBL/GenBank/DDBJ whole genome shotgun (WGS) entry which is preliminary data.</text>
</comment>
<sequence>MDAKDLKLPQEFKLTENLEDYHEMEHWGRTDSWVEIVPESGRKNDYIQNGLDYNDMLIKQLVENKDLDSDKKEQVMDLLRENLQKMSKAANSAIERGNTYKKSKRR</sequence>
<dbReference type="EMBL" id="CAMPGE010028840">
    <property type="protein sequence ID" value="CAI2386339.1"/>
    <property type="molecule type" value="Genomic_DNA"/>
</dbReference>